<dbReference type="PANTHER" id="PTHR23309">
    <property type="entry name" value="3-HYDROXYACYL-COA DEHYROGENASE"/>
    <property type="match status" value="1"/>
</dbReference>
<evidence type="ECO:0000313" key="6">
    <source>
        <dbReference type="EMBL" id="MFC3053791.1"/>
    </source>
</evidence>
<organism evidence="6 7">
    <name type="scientific">Kordiimonas pumila</name>
    <dbReference type="NCBI Taxonomy" id="2161677"/>
    <lineage>
        <taxon>Bacteria</taxon>
        <taxon>Pseudomonadati</taxon>
        <taxon>Pseudomonadota</taxon>
        <taxon>Alphaproteobacteria</taxon>
        <taxon>Kordiimonadales</taxon>
        <taxon>Kordiimonadaceae</taxon>
        <taxon>Kordiimonas</taxon>
    </lineage>
</organism>
<feature type="domain" description="3-hydroxyacyl-CoA dehydrogenase NAD binding" evidence="5">
    <location>
        <begin position="314"/>
        <end position="420"/>
    </location>
</feature>
<dbReference type="InterPro" id="IPR036291">
    <property type="entry name" value="NAD(P)-bd_dom_sf"/>
</dbReference>
<dbReference type="InterPro" id="IPR029045">
    <property type="entry name" value="ClpP/crotonase-like_dom_sf"/>
</dbReference>
<dbReference type="EMBL" id="JBHRSL010000028">
    <property type="protein sequence ID" value="MFC3053791.1"/>
    <property type="molecule type" value="Genomic_DNA"/>
</dbReference>
<dbReference type="SUPFAM" id="SSF52096">
    <property type="entry name" value="ClpP/crotonase"/>
    <property type="match status" value="1"/>
</dbReference>
<dbReference type="Proteomes" id="UP001595444">
    <property type="component" value="Unassembled WGS sequence"/>
</dbReference>
<dbReference type="CDD" id="cd06558">
    <property type="entry name" value="crotonase-like"/>
    <property type="match status" value="1"/>
</dbReference>
<keyword evidence="2" id="KW-0456">Lyase</keyword>
<sequence>MNASRKGQAIVLQLSNGSANVLGIENGMVAALRQGLKQAMADPSCKAVILTGSDGVFCGGADLKELHLVGAMRDFLNSVEMSKKPVVMAVNGMALGGGVELIMAGHYRIANAGARFALPEVTMGLLPGVGGTQRLPRLVGAERALDMMLLGKTIVAKEALSCALIDIVVDGCAVEAALELIDADELAVRRTSDLPVPPDKIMAVKTRRSIMKPVLNKAPQHILDCVEGMSADFASGLKREAEFFEKLADSEVSKGLRYAFFGERTVVRVSALPCEVKPRSATSVGVVGSIALHEHFMAALQKASLDVTVVESCNGDLAAFAQVDLVIDLVPGSLKDKKQLLNRLEAVVSRDAMLALNVSGHDLDVLSTGAHEATRLIGFKAPDDQAAHLIEVAPCRATASGVLATIMALSKKIRKIAVVTGAYGAFIGDRIFAAYRRTVLSLLQVGALPRQIDAALEDWGMAAGPVRGIGIDRPNTPTKGQQIEDAEIIQMCLTAMIEEGIRMIEEGIACRPVDIDVVAIHRLGFPRERGGPMFQADFLRLK</sequence>
<dbReference type="Pfam" id="PF00378">
    <property type="entry name" value="ECH_1"/>
    <property type="match status" value="1"/>
</dbReference>
<accession>A0ABV7DAT8</accession>
<evidence type="ECO:0000256" key="4">
    <source>
        <dbReference type="ARBA" id="ARBA00049556"/>
    </source>
</evidence>
<evidence type="ECO:0000259" key="5">
    <source>
        <dbReference type="Pfam" id="PF02737"/>
    </source>
</evidence>
<keyword evidence="1" id="KW-0413">Isomerase</keyword>
<dbReference type="InterPro" id="IPR008927">
    <property type="entry name" value="6-PGluconate_DH-like_C_sf"/>
</dbReference>
<evidence type="ECO:0000256" key="1">
    <source>
        <dbReference type="ARBA" id="ARBA00023235"/>
    </source>
</evidence>
<dbReference type="InterPro" id="IPR001753">
    <property type="entry name" value="Enoyl-CoA_hydra/iso"/>
</dbReference>
<evidence type="ECO:0000313" key="7">
    <source>
        <dbReference type="Proteomes" id="UP001595444"/>
    </source>
</evidence>
<protein>
    <submittedName>
        <fullName evidence="6">Enoyl-CoA hydratase-related protein</fullName>
    </submittedName>
</protein>
<name>A0ABV7DAT8_9PROT</name>
<evidence type="ECO:0000256" key="2">
    <source>
        <dbReference type="ARBA" id="ARBA00023239"/>
    </source>
</evidence>
<dbReference type="Gene3D" id="3.40.50.720">
    <property type="entry name" value="NAD(P)-binding Rossmann-like Domain"/>
    <property type="match status" value="1"/>
</dbReference>
<proteinExistence type="predicted"/>
<reference evidence="7" key="1">
    <citation type="journal article" date="2019" name="Int. J. Syst. Evol. Microbiol.">
        <title>The Global Catalogue of Microorganisms (GCM) 10K type strain sequencing project: providing services to taxonomists for standard genome sequencing and annotation.</title>
        <authorList>
            <consortium name="The Broad Institute Genomics Platform"/>
            <consortium name="The Broad Institute Genome Sequencing Center for Infectious Disease"/>
            <person name="Wu L."/>
            <person name="Ma J."/>
        </authorList>
    </citation>
    <scope>NUCLEOTIDE SEQUENCE [LARGE SCALE GENOMIC DNA]</scope>
    <source>
        <strain evidence="7">KCTC 62164</strain>
    </source>
</reference>
<comment type="caution">
    <text evidence="6">The sequence shown here is derived from an EMBL/GenBank/DDBJ whole genome shotgun (WGS) entry which is preliminary data.</text>
</comment>
<dbReference type="SUPFAM" id="SSF51735">
    <property type="entry name" value="NAD(P)-binding Rossmann-fold domains"/>
    <property type="match status" value="1"/>
</dbReference>
<dbReference type="Pfam" id="PF02737">
    <property type="entry name" value="3HCDH_N"/>
    <property type="match status" value="1"/>
</dbReference>
<gene>
    <name evidence="6" type="ORF">ACFOKA_17965</name>
</gene>
<dbReference type="SUPFAM" id="SSF48179">
    <property type="entry name" value="6-phosphogluconate dehydrogenase C-terminal domain-like"/>
    <property type="match status" value="1"/>
</dbReference>
<keyword evidence="3" id="KW-0511">Multifunctional enzyme</keyword>
<dbReference type="Gene3D" id="1.10.1040.50">
    <property type="match status" value="2"/>
</dbReference>
<dbReference type="PANTHER" id="PTHR23309:SF49">
    <property type="entry name" value="PEROXISOMAL BIFUNCTIONAL ENZYME"/>
    <property type="match status" value="1"/>
</dbReference>
<keyword evidence="7" id="KW-1185">Reference proteome</keyword>
<dbReference type="RefSeq" id="WP_194214393.1">
    <property type="nucleotide sequence ID" value="NZ_CP061205.1"/>
</dbReference>
<comment type="catalytic activity">
    <reaction evidence="4">
        <text>a (3S)-3-hydroxyacyl-CoA + NAD(+) = a 3-oxoacyl-CoA + NADH + H(+)</text>
        <dbReference type="Rhea" id="RHEA:22432"/>
        <dbReference type="ChEBI" id="CHEBI:15378"/>
        <dbReference type="ChEBI" id="CHEBI:57318"/>
        <dbReference type="ChEBI" id="CHEBI:57540"/>
        <dbReference type="ChEBI" id="CHEBI:57945"/>
        <dbReference type="ChEBI" id="CHEBI:90726"/>
        <dbReference type="EC" id="1.1.1.35"/>
    </reaction>
</comment>
<evidence type="ECO:0000256" key="3">
    <source>
        <dbReference type="ARBA" id="ARBA00023268"/>
    </source>
</evidence>
<dbReference type="InterPro" id="IPR006176">
    <property type="entry name" value="3-OHacyl-CoA_DH_NAD-bd"/>
</dbReference>
<dbReference type="Gene3D" id="3.90.226.10">
    <property type="entry name" value="2-enoyl-CoA Hydratase, Chain A, domain 1"/>
    <property type="match status" value="1"/>
</dbReference>